<dbReference type="SUPFAM" id="SSF58104">
    <property type="entry name" value="Methyl-accepting chemotaxis protein (MCP) signaling domain"/>
    <property type="match status" value="1"/>
</dbReference>
<name>A0A9E6RHV7_9HYPH</name>
<dbReference type="InterPro" id="IPR004089">
    <property type="entry name" value="MCPsignal_dom"/>
</dbReference>
<dbReference type="Gene3D" id="1.10.287.950">
    <property type="entry name" value="Methyl-accepting chemotaxis protein"/>
    <property type="match status" value="1"/>
</dbReference>
<dbReference type="RefSeq" id="WP_261404567.1">
    <property type="nucleotide sequence ID" value="NZ_CP081869.1"/>
</dbReference>
<dbReference type="Pfam" id="PF07238">
    <property type="entry name" value="PilZ"/>
    <property type="match status" value="1"/>
</dbReference>
<dbReference type="GO" id="GO:0006935">
    <property type="term" value="P:chemotaxis"/>
    <property type="evidence" value="ECO:0007669"/>
    <property type="project" value="InterPro"/>
</dbReference>
<comment type="similarity">
    <text evidence="2">Belongs to the methyl-accepting chemotaxis (MCP) protein family.</text>
</comment>
<sequence length="579" mass="60858">MSFSLLQFKRPRAPEPDLAALREPEPAARAEAVVAAGGPDALDLIEADVSSAIGKVGASIALARAETADMQAGIAGIRAQTADLAERSRLAADGADGFARGAEALALASERIDAAMRTALVSLESAGERGEEARALISSLGEASQEISGIVDAISAIAAQTSLLALNAAIEAARAGDAGRGFAIVAKEVKALSIQTASAADDVKARIARMRDGARASAQATEAAALAIDALRPTFETVKGVAEDHALTVAHIVEDAARVSASAAEVSLEAGAASLATLELDARAIAMEAAAVRAADEAGALGRRFVAVIRQSELGDRRRHDRFPVELDVRLADGRATRTMDLSQGGVLVGAVEPAVEAGRRLSLAIEGIGDVMVRVAEVSPMGLHCAFDRLEPDAAARLAATLGEVEARYAPLVARAKDVAARAAAAMTREIEAGTLREQALFDADYRPIAGSEPQQYLTDAVAPLERLLQDMIEAELAADPAMMFCILTDRNGFLPIHNLKVSHPQRPGDPVWNDANCRNRRIFDDRTGITAARSTRPATVQVYRRMVGGAVVMVREIDAPIRVNGRHWGACRMAYRF</sequence>
<gene>
    <name evidence="4" type="ORF">K6K41_07390</name>
</gene>
<dbReference type="GO" id="GO:0035438">
    <property type="term" value="F:cyclic-di-GMP binding"/>
    <property type="evidence" value="ECO:0007669"/>
    <property type="project" value="InterPro"/>
</dbReference>
<dbReference type="InterPro" id="IPR004090">
    <property type="entry name" value="Chemotax_Me-accpt_rcpt"/>
</dbReference>
<protein>
    <submittedName>
        <fullName evidence="4">PilZ domain-containing protein</fullName>
    </submittedName>
</protein>
<dbReference type="Gene3D" id="2.40.10.220">
    <property type="entry name" value="predicted glycosyltransferase like domains"/>
    <property type="match status" value="1"/>
</dbReference>
<evidence type="ECO:0000256" key="2">
    <source>
        <dbReference type="ARBA" id="ARBA00029447"/>
    </source>
</evidence>
<dbReference type="PRINTS" id="PR00260">
    <property type="entry name" value="CHEMTRNSDUCR"/>
</dbReference>
<reference evidence="4" key="1">
    <citation type="submission" date="2021-08" db="EMBL/GenBank/DDBJ databases">
        <authorList>
            <person name="Zhang H."/>
            <person name="Xu M."/>
            <person name="Yu Z."/>
            <person name="Yang L."/>
            <person name="Cai Y."/>
        </authorList>
    </citation>
    <scope>NUCLEOTIDE SEQUENCE</scope>
    <source>
        <strain evidence="4">CHL1</strain>
    </source>
</reference>
<dbReference type="EMBL" id="CP081869">
    <property type="protein sequence ID" value="QZO01312.1"/>
    <property type="molecule type" value="Genomic_DNA"/>
</dbReference>
<keyword evidence="1" id="KW-0807">Transducer</keyword>
<dbReference type="Pfam" id="PF00015">
    <property type="entry name" value="MCPsignal"/>
    <property type="match status" value="1"/>
</dbReference>
<dbReference type="GO" id="GO:0016020">
    <property type="term" value="C:membrane"/>
    <property type="evidence" value="ECO:0007669"/>
    <property type="project" value="InterPro"/>
</dbReference>
<dbReference type="Proteomes" id="UP000825701">
    <property type="component" value="Chromosome"/>
</dbReference>
<dbReference type="PANTHER" id="PTHR32089:SF112">
    <property type="entry name" value="LYSOZYME-LIKE PROTEIN-RELATED"/>
    <property type="match status" value="1"/>
</dbReference>
<dbReference type="KEGG" id="cmet:K6K41_07390"/>
<accession>A0A9E6RHV7</accession>
<dbReference type="GO" id="GO:0004888">
    <property type="term" value="F:transmembrane signaling receptor activity"/>
    <property type="evidence" value="ECO:0007669"/>
    <property type="project" value="InterPro"/>
</dbReference>
<evidence type="ECO:0000259" key="3">
    <source>
        <dbReference type="SMART" id="SM00283"/>
    </source>
</evidence>
<dbReference type="GO" id="GO:0007165">
    <property type="term" value="P:signal transduction"/>
    <property type="evidence" value="ECO:0007669"/>
    <property type="project" value="UniProtKB-KW"/>
</dbReference>
<organism evidence="4 5">
    <name type="scientific">Chenggangzhangella methanolivorans</name>
    <dbReference type="NCBI Taxonomy" id="1437009"/>
    <lineage>
        <taxon>Bacteria</taxon>
        <taxon>Pseudomonadati</taxon>
        <taxon>Pseudomonadota</taxon>
        <taxon>Alphaproteobacteria</taxon>
        <taxon>Hyphomicrobiales</taxon>
        <taxon>Methylopilaceae</taxon>
        <taxon>Chenggangzhangella</taxon>
    </lineage>
</organism>
<evidence type="ECO:0000256" key="1">
    <source>
        <dbReference type="ARBA" id="ARBA00023224"/>
    </source>
</evidence>
<evidence type="ECO:0000313" key="5">
    <source>
        <dbReference type="Proteomes" id="UP000825701"/>
    </source>
</evidence>
<dbReference type="PANTHER" id="PTHR32089">
    <property type="entry name" value="METHYL-ACCEPTING CHEMOTAXIS PROTEIN MCPB"/>
    <property type="match status" value="1"/>
</dbReference>
<dbReference type="InterPro" id="IPR009875">
    <property type="entry name" value="PilZ_domain"/>
</dbReference>
<dbReference type="AlphaFoldDB" id="A0A9E6RHV7"/>
<dbReference type="SMART" id="SM00283">
    <property type="entry name" value="MA"/>
    <property type="match status" value="1"/>
</dbReference>
<feature type="domain" description="Methyl-accepting transducer" evidence="3">
    <location>
        <begin position="55"/>
        <end position="310"/>
    </location>
</feature>
<keyword evidence="5" id="KW-1185">Reference proteome</keyword>
<proteinExistence type="inferred from homology"/>
<evidence type="ECO:0000313" key="4">
    <source>
        <dbReference type="EMBL" id="QZO01312.1"/>
    </source>
</evidence>